<proteinExistence type="predicted"/>
<name>A0A844GXS0_9CHRO</name>
<comment type="caution">
    <text evidence="2">The sequence shown here is derived from an EMBL/GenBank/DDBJ whole genome shotgun (WGS) entry which is preliminary data.</text>
</comment>
<dbReference type="InterPro" id="IPR029063">
    <property type="entry name" value="SAM-dependent_MTases_sf"/>
</dbReference>
<evidence type="ECO:0000313" key="3">
    <source>
        <dbReference type="Proteomes" id="UP000437131"/>
    </source>
</evidence>
<dbReference type="RefSeq" id="WP_155083766.1">
    <property type="nucleotide sequence ID" value="NZ_WMIA01000008.1"/>
</dbReference>
<dbReference type="PANTHER" id="PTHR12956">
    <property type="entry name" value="ALKALINE CERAMIDASE-RELATED"/>
    <property type="match status" value="1"/>
</dbReference>
<sequence length="634" mass="74943">MTNKNRQFVVYTVLTGHKEELQNPFPENSSGYERICFTDNPNLKSDDWEIILMDNHYLGSARESRRPKLLPHRFLPNFEWSLYIDNNVRFKVDPLEIYQKYSQSNSPFICFKHPWRNCTYEEGEIIIMAEYDDEIRVREQLDFYQTQGFPHNQGLIAGTMLLRNHHNSKVIELQEEWFNHVLRYSKRDQLSYPFVAWQKNFNCSYFDRSLTENDLMEWQTLLGKVPRVPRDFKDDIYVWRNPEVARSGMTPQEHYLKVGLEKKLPYRTHHWELNRLANKYKSDKGNLYYNCHGYAAVYEQYLAPYKKAPINLLELGLLRHDVQARNPNGPYDDVPSLKMWREYFSQANIIGFDIADFSTAPPLDQVKIIQGDMSKISDLSRLIKECPEGFDVIIDDASHASHHQQIALDYLFQHLKEGGLYFIEDLHYQPPSLEVKGIIKTQHILKALVVGALIETDFFNQDTLKYLRENIDFIRFYDSQDRQFGSILSDALVVIKKKKNQLKQTIKENIYLLIDIPLNLSLDNFEQKLSKFFSDVLTHPQSKYFNIIFSCDPENYKILDESICAIMLELESNNSECEFLTSNIELFSLQQLLNNEELLNLINCQILLNPMEEKELFWKNIWTISLEQFLQTKF</sequence>
<feature type="domain" description="TOD1/MUCI70 glycosyltransferase-like" evidence="1">
    <location>
        <begin position="47"/>
        <end position="198"/>
    </location>
</feature>
<dbReference type="SUPFAM" id="SSF53335">
    <property type="entry name" value="S-adenosyl-L-methionine-dependent methyltransferases"/>
    <property type="match status" value="1"/>
</dbReference>
<dbReference type="Proteomes" id="UP000437131">
    <property type="component" value="Unassembled WGS sequence"/>
</dbReference>
<dbReference type="EMBL" id="WMIA01000008">
    <property type="protein sequence ID" value="MTF38975.1"/>
    <property type="molecule type" value="Genomic_DNA"/>
</dbReference>
<dbReference type="Gene3D" id="3.40.50.150">
    <property type="entry name" value="Vaccinia Virus protein VP39"/>
    <property type="match status" value="1"/>
</dbReference>
<evidence type="ECO:0000259" key="1">
    <source>
        <dbReference type="Pfam" id="PF04765"/>
    </source>
</evidence>
<gene>
    <name evidence="2" type="ORF">GGC33_08545</name>
</gene>
<protein>
    <submittedName>
        <fullName evidence="2">DUF616 domain-containing protein</fullName>
    </submittedName>
</protein>
<accession>A0A844GXS0</accession>
<dbReference type="InterPro" id="IPR006852">
    <property type="entry name" value="TOD1_MUCI70"/>
</dbReference>
<dbReference type="CDD" id="cd02440">
    <property type="entry name" value="AdoMet_MTases"/>
    <property type="match status" value="1"/>
</dbReference>
<dbReference type="PANTHER" id="PTHR12956:SF17">
    <property type="entry name" value="OS01G0749100 PROTEIN"/>
    <property type="match status" value="1"/>
</dbReference>
<reference evidence="2 3" key="1">
    <citation type="submission" date="2019-11" db="EMBL/GenBank/DDBJ databases">
        <title>Isolation of a new High Light Tolerant Cyanobacteria.</title>
        <authorList>
            <person name="Dobson Z."/>
            <person name="Vaughn N."/>
            <person name="Vaughn M."/>
            <person name="Fromme P."/>
            <person name="Mazor Y."/>
        </authorList>
    </citation>
    <scope>NUCLEOTIDE SEQUENCE [LARGE SCALE GENOMIC DNA]</scope>
    <source>
        <strain evidence="2 3">0216</strain>
    </source>
</reference>
<organism evidence="2 3">
    <name type="scientific">Cyanobacterium aponinum 0216</name>
    <dbReference type="NCBI Taxonomy" id="2676140"/>
    <lineage>
        <taxon>Bacteria</taxon>
        <taxon>Bacillati</taxon>
        <taxon>Cyanobacteriota</taxon>
        <taxon>Cyanophyceae</taxon>
        <taxon>Oscillatoriophycideae</taxon>
        <taxon>Chroococcales</taxon>
        <taxon>Geminocystaceae</taxon>
        <taxon>Cyanobacterium</taxon>
    </lineage>
</organism>
<dbReference type="AlphaFoldDB" id="A0A844GXS0"/>
<dbReference type="InterPro" id="IPR048354">
    <property type="entry name" value="TOD1_MUCI70_glycTrfase_dom"/>
</dbReference>
<evidence type="ECO:0000313" key="2">
    <source>
        <dbReference type="EMBL" id="MTF38975.1"/>
    </source>
</evidence>
<dbReference type="Pfam" id="PF04765">
    <property type="entry name" value="TOD1_MUCI70"/>
    <property type="match status" value="1"/>
</dbReference>